<dbReference type="PANTHER" id="PTHR47685">
    <property type="entry name" value="MAGNESIUM TRANSPORT PROTEIN CORA"/>
    <property type="match status" value="1"/>
</dbReference>
<feature type="region of interest" description="Disordered" evidence="6">
    <location>
        <begin position="215"/>
        <end position="244"/>
    </location>
</feature>
<evidence type="ECO:0000256" key="5">
    <source>
        <dbReference type="SAM" id="Coils"/>
    </source>
</evidence>
<keyword evidence="9" id="KW-1185">Reference proteome</keyword>
<dbReference type="Gene3D" id="1.20.58.340">
    <property type="entry name" value="Magnesium transport protein CorA, transmembrane region"/>
    <property type="match status" value="1"/>
</dbReference>
<feature type="compositionally biased region" description="Basic and acidic residues" evidence="6">
    <location>
        <begin position="130"/>
        <end position="154"/>
    </location>
</feature>
<feature type="region of interest" description="Disordered" evidence="6">
    <location>
        <begin position="356"/>
        <end position="387"/>
    </location>
</feature>
<dbReference type="GO" id="GO:0016020">
    <property type="term" value="C:membrane"/>
    <property type="evidence" value="ECO:0007669"/>
    <property type="project" value="UniProtKB-SubCell"/>
</dbReference>
<name>A0A1L7XNN5_9HELO</name>
<keyword evidence="4 7" id="KW-0472">Membrane</keyword>
<dbReference type="OrthoDB" id="341259at2759"/>
<dbReference type="InterPro" id="IPR050829">
    <property type="entry name" value="CorA_MIT"/>
</dbReference>
<keyword evidence="2 7" id="KW-0812">Transmembrane</keyword>
<organism evidence="8 9">
    <name type="scientific">Phialocephala subalpina</name>
    <dbReference type="NCBI Taxonomy" id="576137"/>
    <lineage>
        <taxon>Eukaryota</taxon>
        <taxon>Fungi</taxon>
        <taxon>Dikarya</taxon>
        <taxon>Ascomycota</taxon>
        <taxon>Pezizomycotina</taxon>
        <taxon>Leotiomycetes</taxon>
        <taxon>Helotiales</taxon>
        <taxon>Mollisiaceae</taxon>
        <taxon>Phialocephala</taxon>
        <taxon>Phialocephala fortinii species complex</taxon>
    </lineage>
</organism>
<evidence type="ECO:0000256" key="7">
    <source>
        <dbReference type="SAM" id="Phobius"/>
    </source>
</evidence>
<feature type="coiled-coil region" evidence="5">
    <location>
        <begin position="657"/>
        <end position="684"/>
    </location>
</feature>
<sequence>MATTDSDQTPTEILWRFKESRAQSVSSQRQSQPYCGFGLDAPIIDFYENGYITEFAPLSDVLQQGPERVMSAAFDRTMKQLKEQFPDASPYLGNRGRRRMRWVHIPANNMEWVERVIKCVWRSKKLEKARADTSSKTKTRSEDKKTKDDARDGSDDAVSGEVDDMANVDSDYPLCLRPEYWRDQQRGCIEHCASHPLYARHMVPFFTPVPSSVESATTSKLEPKQEIKTKKSARAGNKSPQNIPTEKSNMVLFMPYIHWATSGNLMTERNTLIRSLAKAFKAKDYHRPDYEEVDKMKIPPKLKMMKAFLFPENDRCLHIRRTLDQFYYSTLPQALADERTIDQVVYRFATKQQQKYREEKARGAKRKTPKTTETESGKTSFDDRNSLKSRTIQVATKEIHEQQEGDEELDEPDWDPPKVMMVNQLWMWVIDGELIPTIDTVVTSFPAKLKSDLDYFKERTEEKPLDGKDASDYTQGDKIYDSTDIWRAVFREFRLNTEYGKRSQKSALDLAWTIADQAAGVFHKRNLHPHLQFIEMFDMEINEIAFKQAEAFNTFTTNVQLAHTANEASIKSCSRLSISRAGKKNSINLESTSEGNWRRLQSGTREAYPEELGYEYHQFAELLENSHSLKVIIDNLDAANADLDTSMAAIDSSIPALDTTDDEIESANAHLDQAKQTLEEAGESLKMRLVKLLNAKEHLEHAISSLDTAKDNLSVDTISVIGDNLDFAQSHIDFAKYELNYDIMPFLELLFTRLEARVEEASTTACLNTDFDAFIQTAKKSLDAYTDMIMDDLFDIRTEASLVREIKDILDELNIIQTIKRQQESVIEPFRVQMFQAVSKNKQRDFYDCTRLGNHVGELRRTAESTYAALRDLLDLKQKEASAIEARSASKDAKASAAQAEASTSLSAETLPLSFFTSLFGMNAKEILAGNFTLGYFSAIMWPISFVVICFSLGLALNIEFRLLTHLTIRNILYYTGMTKLWTMRFFMGGAIEKIMKAVEREKARRATSSAHKKWEAGM</sequence>
<dbReference type="Proteomes" id="UP000184330">
    <property type="component" value="Unassembled WGS sequence"/>
</dbReference>
<evidence type="ECO:0000313" key="9">
    <source>
        <dbReference type="Proteomes" id="UP000184330"/>
    </source>
</evidence>
<protein>
    <submittedName>
        <fullName evidence="8">Uncharacterized protein</fullName>
    </submittedName>
</protein>
<keyword evidence="3 7" id="KW-1133">Transmembrane helix</keyword>
<gene>
    <name evidence="8" type="ORF">PAC_16458</name>
</gene>
<evidence type="ECO:0000256" key="4">
    <source>
        <dbReference type="ARBA" id="ARBA00023136"/>
    </source>
</evidence>
<proteinExistence type="predicted"/>
<evidence type="ECO:0000256" key="6">
    <source>
        <dbReference type="SAM" id="MobiDB-lite"/>
    </source>
</evidence>
<reference evidence="8 9" key="1">
    <citation type="submission" date="2016-03" db="EMBL/GenBank/DDBJ databases">
        <authorList>
            <person name="Ploux O."/>
        </authorList>
    </citation>
    <scope>NUCLEOTIDE SEQUENCE [LARGE SCALE GENOMIC DNA]</scope>
    <source>
        <strain evidence="8 9">UAMH 11012</strain>
    </source>
</reference>
<dbReference type="AlphaFoldDB" id="A0A1L7XNN5"/>
<comment type="subcellular location">
    <subcellularLocation>
        <location evidence="1">Membrane</location>
        <topology evidence="1">Multi-pass membrane protein</topology>
    </subcellularLocation>
</comment>
<dbReference type="SUPFAM" id="SSF144083">
    <property type="entry name" value="Magnesium transport protein CorA, transmembrane region"/>
    <property type="match status" value="1"/>
</dbReference>
<evidence type="ECO:0000313" key="8">
    <source>
        <dbReference type="EMBL" id="CZR66557.1"/>
    </source>
</evidence>
<feature type="transmembrane region" description="Helical" evidence="7">
    <location>
        <begin position="934"/>
        <end position="957"/>
    </location>
</feature>
<evidence type="ECO:0000256" key="2">
    <source>
        <dbReference type="ARBA" id="ARBA00022692"/>
    </source>
</evidence>
<feature type="compositionally biased region" description="Basic and acidic residues" evidence="6">
    <location>
        <begin position="370"/>
        <end position="386"/>
    </location>
</feature>
<evidence type="ECO:0000256" key="1">
    <source>
        <dbReference type="ARBA" id="ARBA00004141"/>
    </source>
</evidence>
<evidence type="ECO:0000256" key="3">
    <source>
        <dbReference type="ARBA" id="ARBA00022989"/>
    </source>
</evidence>
<dbReference type="InterPro" id="IPR045863">
    <property type="entry name" value="CorA_TM1_TM2"/>
</dbReference>
<accession>A0A1L7XNN5</accession>
<dbReference type="EMBL" id="FJOG01000038">
    <property type="protein sequence ID" value="CZR66557.1"/>
    <property type="molecule type" value="Genomic_DNA"/>
</dbReference>
<feature type="region of interest" description="Disordered" evidence="6">
    <location>
        <begin position="130"/>
        <end position="163"/>
    </location>
</feature>
<keyword evidence="5" id="KW-0175">Coiled coil</keyword>
<dbReference type="PANTHER" id="PTHR47685:SF1">
    <property type="entry name" value="MAGNESIUM TRANSPORT PROTEIN CORA"/>
    <property type="match status" value="1"/>
</dbReference>